<proteinExistence type="predicted"/>
<name>A0AC34FVH6_9BILA</name>
<protein>
    <submittedName>
        <fullName evidence="2">Nucleotide-diphospho-sugar transferase domain-containing protein</fullName>
    </submittedName>
</protein>
<evidence type="ECO:0000313" key="1">
    <source>
        <dbReference type="Proteomes" id="UP000887579"/>
    </source>
</evidence>
<dbReference type="WBParaSite" id="ES5_v2.g21336.t1">
    <property type="protein sequence ID" value="ES5_v2.g21336.t1"/>
    <property type="gene ID" value="ES5_v2.g21336"/>
</dbReference>
<dbReference type="Proteomes" id="UP000887579">
    <property type="component" value="Unplaced"/>
</dbReference>
<reference evidence="2" key="1">
    <citation type="submission" date="2022-11" db="UniProtKB">
        <authorList>
            <consortium name="WormBaseParasite"/>
        </authorList>
    </citation>
    <scope>IDENTIFICATION</scope>
</reference>
<evidence type="ECO:0000313" key="2">
    <source>
        <dbReference type="WBParaSite" id="ES5_v2.g21336.t1"/>
    </source>
</evidence>
<accession>A0AC34FVH6</accession>
<sequence length="218" mass="25058">MIQADTIWRGNLFDLVNKKNLTETNLIFDSEGQNGLLGKMIAGGYFYVNGTEKNEKFFKEIGEKLLNYYVTDNNLMGKQCIQNFAGNKCGKFPYSKIVNWRWKRPESLNSSDLPILFQFDGGDGAESKLQAMKRLGAAFLDFDTLDPNIPQPIKCYQKPMKAGILTETRYFESTETQKANLIIQFFHSFFETLNATVPGLEYLILSKIFPFWAYYLII</sequence>
<organism evidence="1 2">
    <name type="scientific">Panagrolaimus sp. ES5</name>
    <dbReference type="NCBI Taxonomy" id="591445"/>
    <lineage>
        <taxon>Eukaryota</taxon>
        <taxon>Metazoa</taxon>
        <taxon>Ecdysozoa</taxon>
        <taxon>Nematoda</taxon>
        <taxon>Chromadorea</taxon>
        <taxon>Rhabditida</taxon>
        <taxon>Tylenchina</taxon>
        <taxon>Panagrolaimomorpha</taxon>
        <taxon>Panagrolaimoidea</taxon>
        <taxon>Panagrolaimidae</taxon>
        <taxon>Panagrolaimus</taxon>
    </lineage>
</organism>